<name>A0A2S5A8P2_9SPHI</name>
<dbReference type="SUPFAM" id="SSF46894">
    <property type="entry name" value="C-terminal effector domain of the bipartite response regulators"/>
    <property type="match status" value="1"/>
</dbReference>
<keyword evidence="8" id="KW-1133">Transmembrane helix</keyword>
<keyword evidence="7" id="KW-0175">Coiled coil</keyword>
<dbReference type="InterPro" id="IPR011990">
    <property type="entry name" value="TPR-like_helical_dom_sf"/>
</dbReference>
<dbReference type="GO" id="GO:0006355">
    <property type="term" value="P:regulation of DNA-templated transcription"/>
    <property type="evidence" value="ECO:0007669"/>
    <property type="project" value="InterPro"/>
</dbReference>
<dbReference type="Gene3D" id="1.25.40.10">
    <property type="entry name" value="Tetratricopeptide repeat domain"/>
    <property type="match status" value="2"/>
</dbReference>
<dbReference type="Pfam" id="PF13424">
    <property type="entry name" value="TPR_12"/>
    <property type="match status" value="2"/>
</dbReference>
<dbReference type="InterPro" id="IPR016032">
    <property type="entry name" value="Sig_transdc_resp-reg_C-effctor"/>
</dbReference>
<sequence>MLHFYKIVCLLFKIFYSVSCCFSNHPFNYKKEKIDFPVKRFILLISFFLLYSKGYSQTGNVDSLEGVLLRTDDPKERLKITLLLSELSINTYPQHSFKYAEEALRLAESLGSDSLKFTANFYLATAYLELGNYPRGLQLYQQLIKDSQKNRGAEMLPRINGNIGNIYYFQHDYKKALTYYEEALKGFTISENETNKKKVLLRATLLNNIGNCYNEEREFAKAASFYNESLTLNKKINHLGGIANVLTDMGKLYLNQGQNDLALKYYNQALLLRKNNDDKLGLVRSYIKIGELYFIQQNDLSTAEKYFKDAADLGISIGAWETVNEASYYLYQLYKIQGNYNKSLLSLELNKQVNDSLFNQERTRKIAELEMQFDFDQKKRLLDAKQKEKELYYWMGGLGLLLSLTVVSLLFLLQRNKARNAQLAQMKLQLEKRSLESNLELKDKELATNVLHLLNKNELINTISEKLIVLKKEVGEDSQTAVQKIMVDLQSNLQPELLEEFEFRFQQVHDKFYKNLNEQFPNLTPSERRLCAFLKLNMTTKEISAITHQNAKSIDVARTRLRKKLNLTGTDHNLVNFLAHLED</sequence>
<dbReference type="SUPFAM" id="SSF48452">
    <property type="entry name" value="TPR-like"/>
    <property type="match status" value="2"/>
</dbReference>
<evidence type="ECO:0000313" key="9">
    <source>
        <dbReference type="EMBL" id="POY38627.1"/>
    </source>
</evidence>
<keyword evidence="4 6" id="KW-0802">TPR repeat</keyword>
<organism evidence="9 10">
    <name type="scientific">Solitalea longa</name>
    <dbReference type="NCBI Taxonomy" id="2079460"/>
    <lineage>
        <taxon>Bacteria</taxon>
        <taxon>Pseudomonadati</taxon>
        <taxon>Bacteroidota</taxon>
        <taxon>Sphingobacteriia</taxon>
        <taxon>Sphingobacteriales</taxon>
        <taxon>Sphingobacteriaceae</taxon>
        <taxon>Solitalea</taxon>
    </lineage>
</organism>
<keyword evidence="8" id="KW-0812">Transmembrane</keyword>
<protein>
    <submittedName>
        <fullName evidence="9">Uncharacterized protein</fullName>
    </submittedName>
</protein>
<comment type="subcellular location">
    <subcellularLocation>
        <location evidence="1">Cytoplasm</location>
    </subcellularLocation>
</comment>
<feature type="transmembrane region" description="Helical" evidence="8">
    <location>
        <begin position="391"/>
        <end position="413"/>
    </location>
</feature>
<evidence type="ECO:0000256" key="6">
    <source>
        <dbReference type="PROSITE-ProRule" id="PRU00339"/>
    </source>
</evidence>
<evidence type="ECO:0000256" key="8">
    <source>
        <dbReference type="SAM" id="Phobius"/>
    </source>
</evidence>
<evidence type="ECO:0000256" key="3">
    <source>
        <dbReference type="ARBA" id="ARBA00022737"/>
    </source>
</evidence>
<dbReference type="InterPro" id="IPR019734">
    <property type="entry name" value="TPR_rpt"/>
</dbReference>
<dbReference type="GO" id="GO:0005737">
    <property type="term" value="C:cytoplasm"/>
    <property type="evidence" value="ECO:0007669"/>
    <property type="project" value="UniProtKB-SubCell"/>
</dbReference>
<dbReference type="Proteomes" id="UP000236893">
    <property type="component" value="Unassembled WGS sequence"/>
</dbReference>
<proteinExistence type="inferred from homology"/>
<evidence type="ECO:0000256" key="7">
    <source>
        <dbReference type="SAM" id="Coils"/>
    </source>
</evidence>
<reference evidence="9 10" key="1">
    <citation type="submission" date="2018-01" db="EMBL/GenBank/DDBJ databases">
        <authorList>
            <person name="Gaut B.S."/>
            <person name="Morton B.R."/>
            <person name="Clegg M.T."/>
            <person name="Duvall M.R."/>
        </authorList>
    </citation>
    <scope>NUCLEOTIDE SEQUENCE [LARGE SCALE GENOMIC DNA]</scope>
    <source>
        <strain evidence="9 10">HR-AV</strain>
    </source>
</reference>
<dbReference type="AlphaFoldDB" id="A0A2S5A8P2"/>
<dbReference type="SMART" id="SM00028">
    <property type="entry name" value="TPR"/>
    <property type="match status" value="4"/>
</dbReference>
<dbReference type="PROSITE" id="PS50005">
    <property type="entry name" value="TPR"/>
    <property type="match status" value="2"/>
</dbReference>
<feature type="repeat" description="TPR" evidence="6">
    <location>
        <begin position="243"/>
        <end position="276"/>
    </location>
</feature>
<evidence type="ECO:0000256" key="4">
    <source>
        <dbReference type="ARBA" id="ARBA00022803"/>
    </source>
</evidence>
<comment type="caution">
    <text evidence="9">The sequence shown here is derived from an EMBL/GenBank/DDBJ whole genome shotgun (WGS) entry which is preliminary data.</text>
</comment>
<gene>
    <name evidence="9" type="ORF">C3K47_04325</name>
</gene>
<evidence type="ECO:0000313" key="10">
    <source>
        <dbReference type="Proteomes" id="UP000236893"/>
    </source>
</evidence>
<evidence type="ECO:0000256" key="5">
    <source>
        <dbReference type="ARBA" id="ARBA00038253"/>
    </source>
</evidence>
<keyword evidence="10" id="KW-1185">Reference proteome</keyword>
<dbReference type="InterPro" id="IPR051476">
    <property type="entry name" value="Bac_ResReg_Asp_Phosphatase"/>
</dbReference>
<keyword evidence="8" id="KW-0472">Membrane</keyword>
<comment type="similarity">
    <text evidence="5">Belongs to the Rap family.</text>
</comment>
<evidence type="ECO:0000256" key="2">
    <source>
        <dbReference type="ARBA" id="ARBA00022490"/>
    </source>
</evidence>
<keyword evidence="3" id="KW-0677">Repeat</keyword>
<feature type="repeat" description="TPR" evidence="6">
    <location>
        <begin position="203"/>
        <end position="236"/>
    </location>
</feature>
<dbReference type="OrthoDB" id="1523128at2"/>
<dbReference type="PANTHER" id="PTHR46630">
    <property type="entry name" value="TETRATRICOPEPTIDE REPEAT PROTEIN 29"/>
    <property type="match status" value="1"/>
</dbReference>
<dbReference type="PANTHER" id="PTHR46630:SF1">
    <property type="entry name" value="TETRATRICOPEPTIDE REPEAT PROTEIN 29"/>
    <property type="match status" value="1"/>
</dbReference>
<dbReference type="EMBL" id="PQVF01000002">
    <property type="protein sequence ID" value="POY38627.1"/>
    <property type="molecule type" value="Genomic_DNA"/>
</dbReference>
<accession>A0A2S5A8P2</accession>
<keyword evidence="2" id="KW-0963">Cytoplasm</keyword>
<dbReference type="GO" id="GO:0003677">
    <property type="term" value="F:DNA binding"/>
    <property type="evidence" value="ECO:0007669"/>
    <property type="project" value="InterPro"/>
</dbReference>
<evidence type="ECO:0000256" key="1">
    <source>
        <dbReference type="ARBA" id="ARBA00004496"/>
    </source>
</evidence>
<feature type="coiled-coil region" evidence="7">
    <location>
        <begin position="413"/>
        <end position="445"/>
    </location>
</feature>
<dbReference type="Pfam" id="PF13174">
    <property type="entry name" value="TPR_6"/>
    <property type="match status" value="1"/>
</dbReference>